<dbReference type="AlphaFoldDB" id="A0A6A5T1B7"/>
<keyword evidence="3" id="KW-1185">Reference proteome</keyword>
<dbReference type="Proteomes" id="UP000800038">
    <property type="component" value="Unassembled WGS sequence"/>
</dbReference>
<feature type="region of interest" description="Disordered" evidence="1">
    <location>
        <begin position="35"/>
        <end position="58"/>
    </location>
</feature>
<feature type="compositionally biased region" description="Polar residues" evidence="1">
    <location>
        <begin position="39"/>
        <end position="56"/>
    </location>
</feature>
<name>A0A6A5T1B7_9PLEO</name>
<protein>
    <submittedName>
        <fullName evidence="2">Uncharacterized protein</fullName>
    </submittedName>
</protein>
<proteinExistence type="predicted"/>
<reference evidence="2" key="1">
    <citation type="journal article" date="2020" name="Stud. Mycol.">
        <title>101 Dothideomycetes genomes: a test case for predicting lifestyles and emergence of pathogens.</title>
        <authorList>
            <person name="Haridas S."/>
            <person name="Albert R."/>
            <person name="Binder M."/>
            <person name="Bloem J."/>
            <person name="Labutti K."/>
            <person name="Salamov A."/>
            <person name="Andreopoulos B."/>
            <person name="Baker S."/>
            <person name="Barry K."/>
            <person name="Bills G."/>
            <person name="Bluhm B."/>
            <person name="Cannon C."/>
            <person name="Castanera R."/>
            <person name="Culley D."/>
            <person name="Daum C."/>
            <person name="Ezra D."/>
            <person name="Gonzalez J."/>
            <person name="Henrissat B."/>
            <person name="Kuo A."/>
            <person name="Liang C."/>
            <person name="Lipzen A."/>
            <person name="Lutzoni F."/>
            <person name="Magnuson J."/>
            <person name="Mondo S."/>
            <person name="Nolan M."/>
            <person name="Ohm R."/>
            <person name="Pangilinan J."/>
            <person name="Park H.-J."/>
            <person name="Ramirez L."/>
            <person name="Alfaro M."/>
            <person name="Sun H."/>
            <person name="Tritt A."/>
            <person name="Yoshinaga Y."/>
            <person name="Zwiers L.-H."/>
            <person name="Turgeon B."/>
            <person name="Goodwin S."/>
            <person name="Spatafora J."/>
            <person name="Crous P."/>
            <person name="Grigoriev I."/>
        </authorList>
    </citation>
    <scope>NUCLEOTIDE SEQUENCE</scope>
    <source>
        <strain evidence="2">CBS 161.51</strain>
    </source>
</reference>
<organism evidence="2 3">
    <name type="scientific">Clathrospora elynae</name>
    <dbReference type="NCBI Taxonomy" id="706981"/>
    <lineage>
        <taxon>Eukaryota</taxon>
        <taxon>Fungi</taxon>
        <taxon>Dikarya</taxon>
        <taxon>Ascomycota</taxon>
        <taxon>Pezizomycotina</taxon>
        <taxon>Dothideomycetes</taxon>
        <taxon>Pleosporomycetidae</taxon>
        <taxon>Pleosporales</taxon>
        <taxon>Diademaceae</taxon>
        <taxon>Clathrospora</taxon>
    </lineage>
</organism>
<evidence type="ECO:0000313" key="2">
    <source>
        <dbReference type="EMBL" id="KAF1945998.1"/>
    </source>
</evidence>
<gene>
    <name evidence="2" type="ORF">EJ02DRAFT_14946</name>
</gene>
<evidence type="ECO:0000313" key="3">
    <source>
        <dbReference type="Proteomes" id="UP000800038"/>
    </source>
</evidence>
<dbReference type="EMBL" id="ML976006">
    <property type="protein sequence ID" value="KAF1945998.1"/>
    <property type="molecule type" value="Genomic_DNA"/>
</dbReference>
<sequence>MTRSNGGVNTLLRKCQMAFHVSTMRRGVLIERHGRHAFRNSQGQDSGNEGRNNSPKGKSEIMLHMHCADPTCTFAWKASTHADRPLVNRTSAARCRDSAQSGRARGIYSGTRVGGRLPSSLRWFEVTSHRSYLRDGQVRDWRLIGHGQHKRRCLIRKPLSQ</sequence>
<accession>A0A6A5T1B7</accession>
<evidence type="ECO:0000256" key="1">
    <source>
        <dbReference type="SAM" id="MobiDB-lite"/>
    </source>
</evidence>